<keyword evidence="1" id="KW-1133">Transmembrane helix</keyword>
<feature type="domain" description="EamA" evidence="2">
    <location>
        <begin position="157"/>
        <end position="285"/>
    </location>
</feature>
<dbReference type="InterPro" id="IPR037185">
    <property type="entry name" value="EmrE-like"/>
</dbReference>
<comment type="caution">
    <text evidence="3">The sequence shown here is derived from an EMBL/GenBank/DDBJ whole genome shotgun (WGS) entry which is preliminary data.</text>
</comment>
<feature type="transmembrane region" description="Helical" evidence="1">
    <location>
        <begin position="134"/>
        <end position="152"/>
    </location>
</feature>
<name>A0ABW0GTS4_9HYPH</name>
<feature type="transmembrane region" description="Helical" evidence="1">
    <location>
        <begin position="188"/>
        <end position="209"/>
    </location>
</feature>
<feature type="transmembrane region" description="Helical" evidence="1">
    <location>
        <begin position="246"/>
        <end position="265"/>
    </location>
</feature>
<feature type="transmembrane region" description="Helical" evidence="1">
    <location>
        <begin position="109"/>
        <end position="125"/>
    </location>
</feature>
<dbReference type="PANTHER" id="PTHR22911">
    <property type="entry name" value="ACYL-MALONYL CONDENSING ENZYME-RELATED"/>
    <property type="match status" value="1"/>
</dbReference>
<feature type="transmembrane region" description="Helical" evidence="1">
    <location>
        <begin position="271"/>
        <end position="289"/>
    </location>
</feature>
<organism evidence="3 4">
    <name type="scientific">Aquamicrobium segne</name>
    <dbReference type="NCBI Taxonomy" id="469547"/>
    <lineage>
        <taxon>Bacteria</taxon>
        <taxon>Pseudomonadati</taxon>
        <taxon>Pseudomonadota</taxon>
        <taxon>Alphaproteobacteria</taxon>
        <taxon>Hyphomicrobiales</taxon>
        <taxon>Phyllobacteriaceae</taxon>
        <taxon>Aquamicrobium</taxon>
    </lineage>
</organism>
<keyword evidence="1" id="KW-0812">Transmembrane</keyword>
<feature type="transmembrane region" description="Helical" evidence="1">
    <location>
        <begin position="158"/>
        <end position="176"/>
    </location>
</feature>
<sequence>MNMTGRLQESATPVRAILYMVATYVLFTFLDTTSKYVVLAGVTPLFAAWVRFAGHMVLVLVLFRGWRKPARFRPANLFLQGMRGALLATTTLFNFLALLTLQLAETTSIYFFGPMVITALAGPFLEEKAGWRRWMAILVGFIGVLVITRPGVGAFGMGHVFALGAVLSNSFYVIMTRRMSASETAESLIFYSALAPTVLLMPLVLLNGWPSLEPGLWGLLLFLGVFGGLGHWCLIKAYSQATTTALAPYPYLQMIWIILAGWLVFNQLPDGWTLAGCGIIVASGLYIMARERQLRVHNRAVPGAETEVLVKKL</sequence>
<dbReference type="Pfam" id="PF00892">
    <property type="entry name" value="EamA"/>
    <property type="match status" value="2"/>
</dbReference>
<gene>
    <name evidence="3" type="ORF">ACFPLB_03650</name>
</gene>
<feature type="domain" description="EamA" evidence="2">
    <location>
        <begin position="16"/>
        <end position="148"/>
    </location>
</feature>
<dbReference type="Proteomes" id="UP001596016">
    <property type="component" value="Unassembled WGS sequence"/>
</dbReference>
<evidence type="ECO:0000259" key="2">
    <source>
        <dbReference type="Pfam" id="PF00892"/>
    </source>
</evidence>
<keyword evidence="4" id="KW-1185">Reference proteome</keyword>
<proteinExistence type="predicted"/>
<feature type="transmembrane region" description="Helical" evidence="1">
    <location>
        <begin position="36"/>
        <end position="63"/>
    </location>
</feature>
<reference evidence="4" key="1">
    <citation type="journal article" date="2019" name="Int. J. Syst. Evol. Microbiol.">
        <title>The Global Catalogue of Microorganisms (GCM) 10K type strain sequencing project: providing services to taxonomists for standard genome sequencing and annotation.</title>
        <authorList>
            <consortium name="The Broad Institute Genomics Platform"/>
            <consortium name="The Broad Institute Genome Sequencing Center for Infectious Disease"/>
            <person name="Wu L."/>
            <person name="Ma J."/>
        </authorList>
    </citation>
    <scope>NUCLEOTIDE SEQUENCE [LARGE SCALE GENOMIC DNA]</scope>
    <source>
        <strain evidence="4">CGMCC 4.1415</strain>
    </source>
</reference>
<dbReference type="PANTHER" id="PTHR22911:SF103">
    <property type="entry name" value="BLR2811 PROTEIN"/>
    <property type="match status" value="1"/>
</dbReference>
<evidence type="ECO:0000256" key="1">
    <source>
        <dbReference type="SAM" id="Phobius"/>
    </source>
</evidence>
<keyword evidence="1" id="KW-0472">Membrane</keyword>
<dbReference type="RefSeq" id="WP_378227915.1">
    <property type="nucleotide sequence ID" value="NZ_JBHSLL010000012.1"/>
</dbReference>
<feature type="transmembrane region" description="Helical" evidence="1">
    <location>
        <begin position="12"/>
        <end position="30"/>
    </location>
</feature>
<dbReference type="EMBL" id="JBHSLL010000012">
    <property type="protein sequence ID" value="MFC5385056.1"/>
    <property type="molecule type" value="Genomic_DNA"/>
</dbReference>
<evidence type="ECO:0000313" key="3">
    <source>
        <dbReference type="EMBL" id="MFC5385056.1"/>
    </source>
</evidence>
<feature type="transmembrane region" description="Helical" evidence="1">
    <location>
        <begin position="215"/>
        <end position="234"/>
    </location>
</feature>
<accession>A0ABW0GTS4</accession>
<dbReference type="InterPro" id="IPR000620">
    <property type="entry name" value="EamA_dom"/>
</dbReference>
<dbReference type="SUPFAM" id="SSF103481">
    <property type="entry name" value="Multidrug resistance efflux transporter EmrE"/>
    <property type="match status" value="2"/>
</dbReference>
<feature type="transmembrane region" description="Helical" evidence="1">
    <location>
        <begin position="84"/>
        <end position="103"/>
    </location>
</feature>
<evidence type="ECO:0000313" key="4">
    <source>
        <dbReference type="Proteomes" id="UP001596016"/>
    </source>
</evidence>
<protein>
    <submittedName>
        <fullName evidence="3">DMT family transporter</fullName>
    </submittedName>
</protein>